<dbReference type="GO" id="GO:0005737">
    <property type="term" value="C:cytoplasm"/>
    <property type="evidence" value="ECO:0007669"/>
    <property type="project" value="UniProtKB-SubCell"/>
</dbReference>
<protein>
    <recommendedName>
        <fullName evidence="3">RNA-binding protein KhpA</fullName>
    </recommendedName>
    <alternativeName>
        <fullName evidence="3">KH-domain protein A</fullName>
    </alternativeName>
</protein>
<dbReference type="GO" id="GO:0071555">
    <property type="term" value="P:cell wall organization"/>
    <property type="evidence" value="ECO:0007669"/>
    <property type="project" value="UniProtKB-KW"/>
</dbReference>
<dbReference type="GO" id="GO:0009252">
    <property type="term" value="P:peptidoglycan biosynthetic process"/>
    <property type="evidence" value="ECO:0007669"/>
    <property type="project" value="UniProtKB-UniRule"/>
</dbReference>
<comment type="caution">
    <text evidence="4">The sequence shown here is derived from an EMBL/GenBank/DDBJ whole genome shotgun (WGS) entry which is preliminary data.</text>
</comment>
<keyword evidence="1 3" id="KW-0963">Cytoplasm</keyword>
<dbReference type="PANTHER" id="PTHR34654">
    <property type="entry name" value="UPF0109 PROTEIN SCO5592"/>
    <property type="match status" value="1"/>
</dbReference>
<dbReference type="Gene3D" id="3.30.300.20">
    <property type="match status" value="1"/>
</dbReference>
<dbReference type="EMBL" id="LCBB01000003">
    <property type="protein sequence ID" value="KKS03365.1"/>
    <property type="molecule type" value="Genomic_DNA"/>
</dbReference>
<dbReference type="PROSITE" id="PS50084">
    <property type="entry name" value="KH_TYPE_1"/>
    <property type="match status" value="1"/>
</dbReference>
<sequence>MKEFITYIVRQIVSQPEAIEVEEVSEEGVFIYTISAAKEDMGTLIGKEGRNIKSIRNMAKAKAIKDDIRISVNIKEDDKI</sequence>
<evidence type="ECO:0000313" key="4">
    <source>
        <dbReference type="EMBL" id="KKS03365.1"/>
    </source>
</evidence>
<keyword evidence="3" id="KW-0133">Cell shape</keyword>
<dbReference type="InterPro" id="IPR015946">
    <property type="entry name" value="KH_dom-like_a/b"/>
</dbReference>
<organism evidence="4 5">
    <name type="scientific">candidate division WWE3 bacterium GW2011_GWC2_41_23</name>
    <dbReference type="NCBI Taxonomy" id="1619123"/>
    <lineage>
        <taxon>Bacteria</taxon>
        <taxon>Katanobacteria</taxon>
    </lineage>
</organism>
<comment type="subcellular location">
    <subcellularLocation>
        <location evidence="3">Cytoplasm</location>
    </subcellularLocation>
</comment>
<accession>A0A0G0VR00</accession>
<keyword evidence="3" id="KW-0143">Chaperone</keyword>
<keyword evidence="2 3" id="KW-0694">RNA-binding</keyword>
<evidence type="ECO:0000256" key="2">
    <source>
        <dbReference type="ARBA" id="ARBA00022884"/>
    </source>
</evidence>
<dbReference type="SUPFAM" id="SSF54814">
    <property type="entry name" value="Prokaryotic type KH domain (KH-domain type II)"/>
    <property type="match status" value="1"/>
</dbReference>
<comment type="function">
    <text evidence="3">A probable RNA chaperone. Forms a complex with KhpB which binds to cellular RNA and controls its expression. Plays a role in peptidoglycan (PG) homeostasis and cell length regulation.</text>
</comment>
<dbReference type="AlphaFoldDB" id="A0A0G0VR00"/>
<dbReference type="InterPro" id="IPR009019">
    <property type="entry name" value="KH_sf_prok-type"/>
</dbReference>
<dbReference type="Pfam" id="PF13083">
    <property type="entry name" value="KH_KhpA-B"/>
    <property type="match status" value="1"/>
</dbReference>
<dbReference type="GO" id="GO:0003723">
    <property type="term" value="F:RNA binding"/>
    <property type="evidence" value="ECO:0007669"/>
    <property type="project" value="UniProtKB-UniRule"/>
</dbReference>
<dbReference type="HAMAP" id="MF_00088">
    <property type="entry name" value="KhpA"/>
    <property type="match status" value="1"/>
</dbReference>
<dbReference type="InterPro" id="IPR020627">
    <property type="entry name" value="KhpA"/>
</dbReference>
<evidence type="ECO:0000256" key="3">
    <source>
        <dbReference type="HAMAP-Rule" id="MF_00088"/>
    </source>
</evidence>
<keyword evidence="3" id="KW-0961">Cell wall biogenesis/degradation</keyword>
<gene>
    <name evidence="3" type="primary">khpA</name>
    <name evidence="4" type="ORF">UU55_C0003G0079</name>
</gene>
<evidence type="ECO:0000256" key="1">
    <source>
        <dbReference type="ARBA" id="ARBA00022490"/>
    </source>
</evidence>
<dbReference type="PANTHER" id="PTHR34654:SF1">
    <property type="entry name" value="RNA-BINDING PROTEIN KHPA"/>
    <property type="match status" value="1"/>
</dbReference>
<comment type="subunit">
    <text evidence="3">Forms a complex with KhpB.</text>
</comment>
<dbReference type="GO" id="GO:0008360">
    <property type="term" value="P:regulation of cell shape"/>
    <property type="evidence" value="ECO:0007669"/>
    <property type="project" value="UniProtKB-KW"/>
</dbReference>
<evidence type="ECO:0000313" key="5">
    <source>
        <dbReference type="Proteomes" id="UP000033947"/>
    </source>
</evidence>
<proteinExistence type="inferred from homology"/>
<dbReference type="Proteomes" id="UP000033947">
    <property type="component" value="Unassembled WGS sequence"/>
</dbReference>
<comment type="similarity">
    <text evidence="3">Belongs to the KhpA RNA-binding protein family.</text>
</comment>
<reference evidence="4 5" key="1">
    <citation type="journal article" date="2015" name="Nature">
        <title>rRNA introns, odd ribosomes, and small enigmatic genomes across a large radiation of phyla.</title>
        <authorList>
            <person name="Brown C.T."/>
            <person name="Hug L.A."/>
            <person name="Thomas B.C."/>
            <person name="Sharon I."/>
            <person name="Castelle C.J."/>
            <person name="Singh A."/>
            <person name="Wilkins M.J."/>
            <person name="Williams K.H."/>
            <person name="Banfield J.F."/>
        </authorList>
    </citation>
    <scope>NUCLEOTIDE SEQUENCE [LARGE SCALE GENOMIC DNA]</scope>
</reference>
<name>A0A0G0VR00_UNCKA</name>